<evidence type="ECO:0000313" key="3">
    <source>
        <dbReference type="Proteomes" id="UP001222325"/>
    </source>
</evidence>
<keyword evidence="1" id="KW-0472">Membrane</keyword>
<sequence length="315" mass="33635">MSDSLSTISRDKMLGALLIGTYANSFLYILEVVEVIKYFRRHARLDVWILRVAVILALIVDTLDTAASNGLVYLGTITHWGDTAFSIAGSGSVIVPVFVGLTGVSAAISRLSLAYHYWKITTRRVATLIFFATILFALVSTGLFAVATADPSRTALRVPGIIWSASSLGANAPLALALFLAAPPTTYSFASLCTVTLQTGGAGAAFALGTLLLFLLDKDQSNLPFALIICLGRVYTHAMLRTLNARTSPPSTFDVESPAPTVPLARYPFMPFASSNLNANSDPRASVASSSAWLDRRPKLNISAPMSMYAGATKY</sequence>
<name>A0AAD6UA66_9AGAR</name>
<organism evidence="2 3">
    <name type="scientific">Mycena belliarum</name>
    <dbReference type="NCBI Taxonomy" id="1033014"/>
    <lineage>
        <taxon>Eukaryota</taxon>
        <taxon>Fungi</taxon>
        <taxon>Dikarya</taxon>
        <taxon>Basidiomycota</taxon>
        <taxon>Agaricomycotina</taxon>
        <taxon>Agaricomycetes</taxon>
        <taxon>Agaricomycetidae</taxon>
        <taxon>Agaricales</taxon>
        <taxon>Marasmiineae</taxon>
        <taxon>Mycenaceae</taxon>
        <taxon>Mycena</taxon>
    </lineage>
</organism>
<protein>
    <submittedName>
        <fullName evidence="2">Uncharacterized protein</fullName>
    </submittedName>
</protein>
<feature type="transmembrane region" description="Helical" evidence="1">
    <location>
        <begin position="189"/>
        <end position="216"/>
    </location>
</feature>
<keyword evidence="1" id="KW-1133">Transmembrane helix</keyword>
<feature type="transmembrane region" description="Helical" evidence="1">
    <location>
        <begin position="161"/>
        <end position="182"/>
    </location>
</feature>
<feature type="transmembrane region" description="Helical" evidence="1">
    <location>
        <begin position="13"/>
        <end position="36"/>
    </location>
</feature>
<keyword evidence="1" id="KW-0812">Transmembrane</keyword>
<reference evidence="2" key="1">
    <citation type="submission" date="2023-03" db="EMBL/GenBank/DDBJ databases">
        <title>Massive genome expansion in bonnet fungi (Mycena s.s.) driven by repeated elements and novel gene families across ecological guilds.</title>
        <authorList>
            <consortium name="Lawrence Berkeley National Laboratory"/>
            <person name="Harder C.B."/>
            <person name="Miyauchi S."/>
            <person name="Viragh M."/>
            <person name="Kuo A."/>
            <person name="Thoen E."/>
            <person name="Andreopoulos B."/>
            <person name="Lu D."/>
            <person name="Skrede I."/>
            <person name="Drula E."/>
            <person name="Henrissat B."/>
            <person name="Morin E."/>
            <person name="Kohler A."/>
            <person name="Barry K."/>
            <person name="LaButti K."/>
            <person name="Morin E."/>
            <person name="Salamov A."/>
            <person name="Lipzen A."/>
            <person name="Mereny Z."/>
            <person name="Hegedus B."/>
            <person name="Baldrian P."/>
            <person name="Stursova M."/>
            <person name="Weitz H."/>
            <person name="Taylor A."/>
            <person name="Grigoriev I.V."/>
            <person name="Nagy L.G."/>
            <person name="Martin F."/>
            <person name="Kauserud H."/>
        </authorList>
    </citation>
    <scope>NUCLEOTIDE SEQUENCE</scope>
    <source>
        <strain evidence="2">CBHHK173m</strain>
    </source>
</reference>
<dbReference type="EMBL" id="JARJCN010000021">
    <property type="protein sequence ID" value="KAJ7090773.1"/>
    <property type="molecule type" value="Genomic_DNA"/>
</dbReference>
<proteinExistence type="predicted"/>
<keyword evidence="3" id="KW-1185">Reference proteome</keyword>
<comment type="caution">
    <text evidence="2">The sequence shown here is derived from an EMBL/GenBank/DDBJ whole genome shotgun (WGS) entry which is preliminary data.</text>
</comment>
<feature type="transmembrane region" description="Helical" evidence="1">
    <location>
        <begin position="125"/>
        <end position="149"/>
    </location>
</feature>
<gene>
    <name evidence="2" type="ORF">B0H15DRAFT_244732</name>
</gene>
<evidence type="ECO:0000313" key="2">
    <source>
        <dbReference type="EMBL" id="KAJ7090773.1"/>
    </source>
</evidence>
<evidence type="ECO:0000256" key="1">
    <source>
        <dbReference type="SAM" id="Phobius"/>
    </source>
</evidence>
<dbReference type="PANTHER" id="PTHR40465:SF1">
    <property type="entry name" value="DUF6534 DOMAIN-CONTAINING PROTEIN"/>
    <property type="match status" value="1"/>
</dbReference>
<accession>A0AAD6UA66</accession>
<feature type="transmembrane region" description="Helical" evidence="1">
    <location>
        <begin position="48"/>
        <end position="73"/>
    </location>
</feature>
<dbReference type="PANTHER" id="PTHR40465">
    <property type="entry name" value="CHROMOSOME 1, WHOLE GENOME SHOTGUN SEQUENCE"/>
    <property type="match status" value="1"/>
</dbReference>
<dbReference type="AlphaFoldDB" id="A0AAD6UA66"/>
<dbReference type="Proteomes" id="UP001222325">
    <property type="component" value="Unassembled WGS sequence"/>
</dbReference>
<feature type="transmembrane region" description="Helical" evidence="1">
    <location>
        <begin position="93"/>
        <end position="113"/>
    </location>
</feature>